<evidence type="ECO:0000313" key="3">
    <source>
        <dbReference type="Proteomes" id="UP000054560"/>
    </source>
</evidence>
<gene>
    <name evidence="2" type="ORF">SARC_16528</name>
</gene>
<proteinExistence type="predicted"/>
<evidence type="ECO:0000313" key="2">
    <source>
        <dbReference type="EMBL" id="KNC70943.1"/>
    </source>
</evidence>
<feature type="region of interest" description="Disordered" evidence="1">
    <location>
        <begin position="1"/>
        <end position="48"/>
    </location>
</feature>
<feature type="compositionally biased region" description="Polar residues" evidence="1">
    <location>
        <begin position="35"/>
        <end position="48"/>
    </location>
</feature>
<organism evidence="2 3">
    <name type="scientific">Sphaeroforma arctica JP610</name>
    <dbReference type="NCBI Taxonomy" id="667725"/>
    <lineage>
        <taxon>Eukaryota</taxon>
        <taxon>Ichthyosporea</taxon>
        <taxon>Ichthyophonida</taxon>
        <taxon>Sphaeroforma</taxon>
    </lineage>
</organism>
<dbReference type="RefSeq" id="XP_014144845.1">
    <property type="nucleotide sequence ID" value="XM_014289370.1"/>
</dbReference>
<feature type="non-terminal residue" evidence="2">
    <location>
        <position position="73"/>
    </location>
</feature>
<dbReference type="AlphaFoldDB" id="A0A0L0F438"/>
<accession>A0A0L0F438</accession>
<dbReference type="GeneID" id="25917032"/>
<keyword evidence="3" id="KW-1185">Reference proteome</keyword>
<reference evidence="2 3" key="1">
    <citation type="submission" date="2011-02" db="EMBL/GenBank/DDBJ databases">
        <title>The Genome Sequence of Sphaeroforma arctica JP610.</title>
        <authorList>
            <consortium name="The Broad Institute Genome Sequencing Platform"/>
            <person name="Russ C."/>
            <person name="Cuomo C."/>
            <person name="Young S.K."/>
            <person name="Zeng Q."/>
            <person name="Gargeya S."/>
            <person name="Alvarado L."/>
            <person name="Berlin A."/>
            <person name="Chapman S.B."/>
            <person name="Chen Z."/>
            <person name="Freedman E."/>
            <person name="Gellesch M."/>
            <person name="Goldberg J."/>
            <person name="Griggs A."/>
            <person name="Gujja S."/>
            <person name="Heilman E."/>
            <person name="Heiman D."/>
            <person name="Howarth C."/>
            <person name="Mehta T."/>
            <person name="Neiman D."/>
            <person name="Pearson M."/>
            <person name="Roberts A."/>
            <person name="Saif S."/>
            <person name="Shea T."/>
            <person name="Shenoy N."/>
            <person name="Sisk P."/>
            <person name="Stolte C."/>
            <person name="Sykes S."/>
            <person name="White J."/>
            <person name="Yandava C."/>
            <person name="Burger G."/>
            <person name="Gray M.W."/>
            <person name="Holland P.W.H."/>
            <person name="King N."/>
            <person name="Lang F.B.F."/>
            <person name="Roger A.J."/>
            <person name="Ruiz-Trillo I."/>
            <person name="Haas B."/>
            <person name="Nusbaum C."/>
            <person name="Birren B."/>
        </authorList>
    </citation>
    <scope>NUCLEOTIDE SEQUENCE [LARGE SCALE GENOMIC DNA]</scope>
    <source>
        <strain evidence="2 3">JP610</strain>
    </source>
</reference>
<name>A0A0L0F438_9EUKA</name>
<evidence type="ECO:0000256" key="1">
    <source>
        <dbReference type="SAM" id="MobiDB-lite"/>
    </source>
</evidence>
<dbReference type="Proteomes" id="UP000054560">
    <property type="component" value="Unassembled WGS sequence"/>
</dbReference>
<sequence length="73" mass="7736">MFEAHSYEPAGAPPDAEDSTGTTESDAGADEHIPSIQQKDTGEDNQSLPAAFKSAHKFLYIDCVEPLEGEALG</sequence>
<dbReference type="EMBL" id="KQ249877">
    <property type="protein sequence ID" value="KNC70943.1"/>
    <property type="molecule type" value="Genomic_DNA"/>
</dbReference>
<protein>
    <submittedName>
        <fullName evidence="2">Uncharacterized protein</fullName>
    </submittedName>
</protein>